<evidence type="ECO:0000259" key="9">
    <source>
        <dbReference type="Pfam" id="PF01648"/>
    </source>
</evidence>
<comment type="caution">
    <text evidence="10">The sequence shown here is derived from an EMBL/GenBank/DDBJ whole genome shotgun (WGS) entry which is preliminary data.</text>
</comment>
<comment type="function">
    <text evidence="8">Transfers the 4'-phosphopantetheine moiety from coenzyme A to a Ser of acyl-carrier-protein.</text>
</comment>
<comment type="catalytic activity">
    <reaction evidence="8">
        <text>apo-[ACP] + CoA = holo-[ACP] + adenosine 3',5'-bisphosphate + H(+)</text>
        <dbReference type="Rhea" id="RHEA:12068"/>
        <dbReference type="Rhea" id="RHEA-COMP:9685"/>
        <dbReference type="Rhea" id="RHEA-COMP:9690"/>
        <dbReference type="ChEBI" id="CHEBI:15378"/>
        <dbReference type="ChEBI" id="CHEBI:29999"/>
        <dbReference type="ChEBI" id="CHEBI:57287"/>
        <dbReference type="ChEBI" id="CHEBI:58343"/>
        <dbReference type="ChEBI" id="CHEBI:64479"/>
        <dbReference type="EC" id="2.7.8.7"/>
    </reaction>
</comment>
<feature type="binding site" evidence="8">
    <location>
        <position position="56"/>
    </location>
    <ligand>
        <name>Mg(2+)</name>
        <dbReference type="ChEBI" id="CHEBI:18420"/>
    </ligand>
</feature>
<dbReference type="GO" id="GO:0008897">
    <property type="term" value="F:holo-[acyl-carrier-protein] synthase activity"/>
    <property type="evidence" value="ECO:0007669"/>
    <property type="project" value="UniProtKB-UniRule"/>
</dbReference>
<dbReference type="NCBIfam" id="TIGR00516">
    <property type="entry name" value="acpS"/>
    <property type="match status" value="1"/>
</dbReference>
<evidence type="ECO:0000256" key="4">
    <source>
        <dbReference type="ARBA" id="ARBA00022832"/>
    </source>
</evidence>
<dbReference type="EC" id="2.7.8.7" evidence="8"/>
<dbReference type="HAMAP" id="MF_00101">
    <property type="entry name" value="AcpS"/>
    <property type="match status" value="1"/>
</dbReference>
<keyword evidence="4 8" id="KW-0276">Fatty acid metabolism</keyword>
<evidence type="ECO:0000256" key="7">
    <source>
        <dbReference type="ARBA" id="ARBA00023160"/>
    </source>
</evidence>
<keyword evidence="7 8" id="KW-0275">Fatty acid biosynthesis</keyword>
<dbReference type="GO" id="GO:0005737">
    <property type="term" value="C:cytoplasm"/>
    <property type="evidence" value="ECO:0007669"/>
    <property type="project" value="UniProtKB-SubCell"/>
</dbReference>
<proteinExistence type="inferred from homology"/>
<keyword evidence="5 8" id="KW-0460">Magnesium</keyword>
<evidence type="ECO:0000313" key="10">
    <source>
        <dbReference type="EMBL" id="OPZ93400.1"/>
    </source>
</evidence>
<feature type="binding site" evidence="8">
    <location>
        <position position="8"/>
    </location>
    <ligand>
        <name>Mg(2+)</name>
        <dbReference type="ChEBI" id="CHEBI:18420"/>
    </ligand>
</feature>
<dbReference type="NCBIfam" id="TIGR00556">
    <property type="entry name" value="pantethn_trn"/>
    <property type="match status" value="1"/>
</dbReference>
<comment type="similarity">
    <text evidence="8">Belongs to the P-Pant transferase superfamily. AcpS family.</text>
</comment>
<comment type="subcellular location">
    <subcellularLocation>
        <location evidence="8">Cytoplasm</location>
    </subcellularLocation>
</comment>
<dbReference type="SUPFAM" id="SSF56214">
    <property type="entry name" value="4'-phosphopantetheinyl transferase"/>
    <property type="match status" value="1"/>
</dbReference>
<evidence type="ECO:0000256" key="3">
    <source>
        <dbReference type="ARBA" id="ARBA00022723"/>
    </source>
</evidence>
<name>A0A1V5MKF0_UNCT6</name>
<dbReference type="InterPro" id="IPR002582">
    <property type="entry name" value="ACPS"/>
</dbReference>
<reference evidence="10 11" key="1">
    <citation type="submission" date="2017-02" db="EMBL/GenBank/DDBJ databases">
        <title>Delving into the versatile metabolic prowess of the omnipresent phylum Bacteroidetes.</title>
        <authorList>
            <person name="Nobu M.K."/>
            <person name="Mei R."/>
            <person name="Narihiro T."/>
            <person name="Kuroda K."/>
            <person name="Liu W.-T."/>
        </authorList>
    </citation>
    <scope>NUCLEOTIDE SEQUENCE [LARGE SCALE GENOMIC DNA]</scope>
    <source>
        <strain evidence="10">ADurb.Bin417</strain>
    </source>
</reference>
<dbReference type="GO" id="GO:0000287">
    <property type="term" value="F:magnesium ion binding"/>
    <property type="evidence" value="ECO:0007669"/>
    <property type="project" value="UniProtKB-UniRule"/>
</dbReference>
<keyword evidence="8" id="KW-0963">Cytoplasm</keyword>
<dbReference type="InterPro" id="IPR008278">
    <property type="entry name" value="4-PPantetheinyl_Trfase_dom"/>
</dbReference>
<dbReference type="Gene3D" id="3.90.470.20">
    <property type="entry name" value="4'-phosphopantetheinyl transferase domain"/>
    <property type="match status" value="1"/>
</dbReference>
<dbReference type="InterPro" id="IPR037143">
    <property type="entry name" value="4-PPantetheinyl_Trfase_dom_sf"/>
</dbReference>
<sequence>MIRGIGIDIISVEKVARALSRQARFRNRVFTPPEQALCEQRPSPATHYAGKFAAKEAFLKALGREERRGIGWRDIEVLNTPGGQPYYRISGPAGAALAEAGGKVLLSLSHSDGFAVAFCLIEK</sequence>
<dbReference type="InterPro" id="IPR004568">
    <property type="entry name" value="Ppantetheine-prot_Trfase_dom"/>
</dbReference>
<comment type="cofactor">
    <cofactor evidence="8">
        <name>Mg(2+)</name>
        <dbReference type="ChEBI" id="CHEBI:18420"/>
    </cofactor>
</comment>
<evidence type="ECO:0000256" key="1">
    <source>
        <dbReference type="ARBA" id="ARBA00022516"/>
    </source>
</evidence>
<evidence type="ECO:0000256" key="6">
    <source>
        <dbReference type="ARBA" id="ARBA00023098"/>
    </source>
</evidence>
<keyword evidence="3 8" id="KW-0479">Metal-binding</keyword>
<gene>
    <name evidence="8 10" type="primary">acpS</name>
    <name evidence="10" type="ORF">BWY73_00344</name>
</gene>
<evidence type="ECO:0000256" key="8">
    <source>
        <dbReference type="HAMAP-Rule" id="MF_00101"/>
    </source>
</evidence>
<dbReference type="Proteomes" id="UP000485484">
    <property type="component" value="Unassembled WGS sequence"/>
</dbReference>
<accession>A0A1V5MKF0</accession>
<evidence type="ECO:0000313" key="11">
    <source>
        <dbReference type="Proteomes" id="UP000485484"/>
    </source>
</evidence>
<keyword evidence="6 8" id="KW-0443">Lipid metabolism</keyword>
<protein>
    <recommendedName>
        <fullName evidence="8">Holo-[acyl-carrier-protein] synthase</fullName>
        <shortName evidence="8">Holo-ACP synthase</shortName>
        <ecNumber evidence="8">2.7.8.7</ecNumber>
    </recommendedName>
    <alternativeName>
        <fullName evidence="8">4'-phosphopantetheinyl transferase AcpS</fullName>
    </alternativeName>
</protein>
<keyword evidence="1 8" id="KW-0444">Lipid biosynthesis</keyword>
<dbReference type="Pfam" id="PF01648">
    <property type="entry name" value="ACPS"/>
    <property type="match status" value="1"/>
</dbReference>
<dbReference type="GO" id="GO:0006633">
    <property type="term" value="P:fatty acid biosynthetic process"/>
    <property type="evidence" value="ECO:0007669"/>
    <property type="project" value="UniProtKB-UniRule"/>
</dbReference>
<evidence type="ECO:0000256" key="2">
    <source>
        <dbReference type="ARBA" id="ARBA00022679"/>
    </source>
</evidence>
<keyword evidence="2 8" id="KW-0808">Transferase</keyword>
<evidence type="ECO:0000256" key="5">
    <source>
        <dbReference type="ARBA" id="ARBA00022842"/>
    </source>
</evidence>
<dbReference type="AlphaFoldDB" id="A0A1V5MKF0"/>
<organism evidence="10 11">
    <name type="scientific">candidate division TA06 bacterium ADurb.Bin417</name>
    <dbReference type="NCBI Taxonomy" id="1852828"/>
    <lineage>
        <taxon>Bacteria</taxon>
        <taxon>Bacteria division TA06</taxon>
    </lineage>
</organism>
<feature type="domain" description="4'-phosphopantetheinyl transferase" evidence="9">
    <location>
        <begin position="4"/>
        <end position="119"/>
    </location>
</feature>
<dbReference type="EMBL" id="MWAK01000026">
    <property type="protein sequence ID" value="OPZ93400.1"/>
    <property type="molecule type" value="Genomic_DNA"/>
</dbReference>